<dbReference type="Gene3D" id="3.40.50.150">
    <property type="entry name" value="Vaccinia Virus protein VP39"/>
    <property type="match status" value="1"/>
</dbReference>
<dbReference type="CDD" id="cd02440">
    <property type="entry name" value="AdoMet_MTases"/>
    <property type="match status" value="1"/>
</dbReference>
<dbReference type="SUPFAM" id="SSF53335">
    <property type="entry name" value="S-adenosyl-L-methionine-dependent methyltransferases"/>
    <property type="match status" value="1"/>
</dbReference>
<name>A0AAW9R9J1_9GAMM</name>
<keyword evidence="2" id="KW-0489">Methyltransferase</keyword>
<proteinExistence type="predicted"/>
<keyword evidence="3" id="KW-1185">Reference proteome</keyword>
<sequence>MSNGSNEEWLDANRALRMDANESIFPESRRQLHLDRYEFAAKYCTGKIVLDAACGTGYGSAILAKSAKHVTGIDIDEMTIEYARSKYGSDNTTFNVGCVELTEIQSDSIDVVVSFETVEHTLCPNSHMIEISRVLSPSGVAVLSVPNRWGLSDHHFWDFDVRMLQRILKGRFGRVDYYYNNSSNDNNRKKGIGPLNLEEADDAECLVAVCSDVNADHTGAHGYQSVLHEIYDGVFERHQEFLRLQSELKSDAHGFTRSIKKMIKRVIAR</sequence>
<dbReference type="InterPro" id="IPR029063">
    <property type="entry name" value="SAM-dependent_MTases_sf"/>
</dbReference>
<evidence type="ECO:0000313" key="3">
    <source>
        <dbReference type="Proteomes" id="UP001359886"/>
    </source>
</evidence>
<dbReference type="EC" id="2.1.1.-" evidence="2"/>
<reference evidence="2 3" key="1">
    <citation type="submission" date="2024-02" db="EMBL/GenBank/DDBJ databases">
        <title>A novel Wenzhouxiangellaceae bacterium, isolated from coastal sediments.</title>
        <authorList>
            <person name="Du Z.-J."/>
            <person name="Ye Y.-Q."/>
            <person name="Zhang X.-Y."/>
        </authorList>
    </citation>
    <scope>NUCLEOTIDE SEQUENCE [LARGE SCALE GENOMIC DNA]</scope>
    <source>
        <strain evidence="2 3">CH-27</strain>
    </source>
</reference>
<protein>
    <submittedName>
        <fullName evidence="2">Class I SAM-dependent methyltransferase</fullName>
        <ecNumber evidence="2">2.1.1.-</ecNumber>
    </submittedName>
</protein>
<organism evidence="2 3">
    <name type="scientific">Elongatibacter sediminis</name>
    <dbReference type="NCBI Taxonomy" id="3119006"/>
    <lineage>
        <taxon>Bacteria</taxon>
        <taxon>Pseudomonadati</taxon>
        <taxon>Pseudomonadota</taxon>
        <taxon>Gammaproteobacteria</taxon>
        <taxon>Chromatiales</taxon>
        <taxon>Wenzhouxiangellaceae</taxon>
        <taxon>Elongatibacter</taxon>
    </lineage>
</organism>
<dbReference type="InterPro" id="IPR013216">
    <property type="entry name" value="Methyltransf_11"/>
</dbReference>
<dbReference type="GO" id="GO:0008757">
    <property type="term" value="F:S-adenosylmethionine-dependent methyltransferase activity"/>
    <property type="evidence" value="ECO:0007669"/>
    <property type="project" value="InterPro"/>
</dbReference>
<dbReference type="AlphaFoldDB" id="A0AAW9R9J1"/>
<dbReference type="InterPro" id="IPR050508">
    <property type="entry name" value="Methyltransf_Superfamily"/>
</dbReference>
<dbReference type="RefSeq" id="WP_354695533.1">
    <property type="nucleotide sequence ID" value="NZ_JAZHOG010000007.1"/>
</dbReference>
<dbReference type="EMBL" id="JAZHOG010000007">
    <property type="protein sequence ID" value="MEJ8568210.1"/>
    <property type="molecule type" value="Genomic_DNA"/>
</dbReference>
<dbReference type="PANTHER" id="PTHR42912">
    <property type="entry name" value="METHYLTRANSFERASE"/>
    <property type="match status" value="1"/>
</dbReference>
<dbReference type="Proteomes" id="UP001359886">
    <property type="component" value="Unassembled WGS sequence"/>
</dbReference>
<dbReference type="GO" id="GO:0032259">
    <property type="term" value="P:methylation"/>
    <property type="evidence" value="ECO:0007669"/>
    <property type="project" value="UniProtKB-KW"/>
</dbReference>
<evidence type="ECO:0000313" key="2">
    <source>
        <dbReference type="EMBL" id="MEJ8568210.1"/>
    </source>
</evidence>
<dbReference type="Pfam" id="PF08241">
    <property type="entry name" value="Methyltransf_11"/>
    <property type="match status" value="1"/>
</dbReference>
<comment type="caution">
    <text evidence="2">The sequence shown here is derived from an EMBL/GenBank/DDBJ whole genome shotgun (WGS) entry which is preliminary data.</text>
</comment>
<accession>A0AAW9R9J1</accession>
<keyword evidence="2" id="KW-0808">Transferase</keyword>
<evidence type="ECO:0000259" key="1">
    <source>
        <dbReference type="Pfam" id="PF08241"/>
    </source>
</evidence>
<gene>
    <name evidence="2" type="ORF">V3330_11290</name>
</gene>
<feature type="domain" description="Methyltransferase type 11" evidence="1">
    <location>
        <begin position="50"/>
        <end position="142"/>
    </location>
</feature>